<keyword evidence="8" id="KW-1185">Reference proteome</keyword>
<dbReference type="PANTHER" id="PTHR39087:SF2">
    <property type="entry name" value="UPF0104 MEMBRANE PROTEIN MJ1595"/>
    <property type="match status" value="1"/>
</dbReference>
<feature type="transmembrane region" description="Helical" evidence="6">
    <location>
        <begin position="268"/>
        <end position="288"/>
    </location>
</feature>
<name>A0A6H1WTR3_9BACT</name>
<keyword evidence="4 6" id="KW-1133">Transmembrane helix</keyword>
<feature type="transmembrane region" description="Helical" evidence="6">
    <location>
        <begin position="37"/>
        <end position="54"/>
    </location>
</feature>
<dbReference type="InterPro" id="IPR022791">
    <property type="entry name" value="L-PG_synthase/AglD"/>
</dbReference>
<protein>
    <submittedName>
        <fullName evidence="7">Flippase-like domain-containing protein</fullName>
    </submittedName>
</protein>
<organism evidence="7 8">
    <name type="scientific">Thermosulfurimonas marina</name>
    <dbReference type="NCBI Taxonomy" id="2047767"/>
    <lineage>
        <taxon>Bacteria</taxon>
        <taxon>Pseudomonadati</taxon>
        <taxon>Thermodesulfobacteriota</taxon>
        <taxon>Thermodesulfobacteria</taxon>
        <taxon>Thermodesulfobacteriales</taxon>
        <taxon>Thermodesulfobacteriaceae</taxon>
        <taxon>Thermosulfurimonas</taxon>
    </lineage>
</organism>
<gene>
    <name evidence="7" type="ORF">FVE67_07215</name>
</gene>
<accession>A0A6H1WTR3</accession>
<evidence type="ECO:0000256" key="3">
    <source>
        <dbReference type="ARBA" id="ARBA00022692"/>
    </source>
</evidence>
<evidence type="ECO:0000256" key="4">
    <source>
        <dbReference type="ARBA" id="ARBA00022989"/>
    </source>
</evidence>
<keyword evidence="3 6" id="KW-0812">Transmembrane</keyword>
<evidence type="ECO:0000256" key="2">
    <source>
        <dbReference type="ARBA" id="ARBA00022475"/>
    </source>
</evidence>
<feature type="transmembrane region" description="Helical" evidence="6">
    <location>
        <begin position="184"/>
        <end position="206"/>
    </location>
</feature>
<dbReference type="AlphaFoldDB" id="A0A6H1WTR3"/>
<dbReference type="KEGG" id="tmai:FVE67_07215"/>
<dbReference type="EMBL" id="CP042909">
    <property type="protein sequence ID" value="QJA06597.1"/>
    <property type="molecule type" value="Genomic_DNA"/>
</dbReference>
<dbReference type="PANTHER" id="PTHR39087">
    <property type="entry name" value="UPF0104 MEMBRANE PROTEIN MJ1595"/>
    <property type="match status" value="1"/>
</dbReference>
<dbReference type="Proteomes" id="UP000501253">
    <property type="component" value="Chromosome"/>
</dbReference>
<keyword evidence="5 6" id="KW-0472">Membrane</keyword>
<sequence>MRRARLILASFLGLALLGGLFWRIPPGEVWNTLRKTHPWPLLGLVLLDLLVLVAKSERWRALVSPLHLLKPWETFQLTVAGFLGNILLPLRAGDLGRGLWLARRGLSKISGVGTVAAEKFLDALGLLSLSLPAALLSPLLRKEKGLLLGLNLLLFGLILLFPCLEKHLSTRFLSGLKGLSIFRIFWKAYLLSLFSWILQVGMILLASRALGLSLSPEAALAALVVLNLLLILPTPPANLGITQAAITATLVFYGLSPPQALSVSLLYHALQILVLLLLGPGCLAFNLLPVRRRNAGLRAEGPPLEEGGSSGAGG</sequence>
<proteinExistence type="predicted"/>
<feature type="transmembrane region" description="Helical" evidence="6">
    <location>
        <begin position="146"/>
        <end position="164"/>
    </location>
</feature>
<evidence type="ECO:0000256" key="6">
    <source>
        <dbReference type="SAM" id="Phobius"/>
    </source>
</evidence>
<dbReference type="GO" id="GO:0005886">
    <property type="term" value="C:plasma membrane"/>
    <property type="evidence" value="ECO:0007669"/>
    <property type="project" value="UniProtKB-SubCell"/>
</dbReference>
<evidence type="ECO:0000256" key="1">
    <source>
        <dbReference type="ARBA" id="ARBA00004651"/>
    </source>
</evidence>
<dbReference type="RefSeq" id="WP_168719950.1">
    <property type="nucleotide sequence ID" value="NZ_CP042909.1"/>
</dbReference>
<keyword evidence="2" id="KW-1003">Cell membrane</keyword>
<evidence type="ECO:0000256" key="5">
    <source>
        <dbReference type="ARBA" id="ARBA00023136"/>
    </source>
</evidence>
<evidence type="ECO:0000313" key="7">
    <source>
        <dbReference type="EMBL" id="QJA06597.1"/>
    </source>
</evidence>
<feature type="transmembrane region" description="Helical" evidence="6">
    <location>
        <begin position="212"/>
        <end position="232"/>
    </location>
</feature>
<reference evidence="7 8" key="1">
    <citation type="submission" date="2019-08" db="EMBL/GenBank/DDBJ databases">
        <title>Complete genome sequence of Thermosulfurimonas marina SU872T, an anaerobic thermophilic chemolithoautotrophic bacterium isolated from a shallow marine hydrothermal vent.</title>
        <authorList>
            <person name="Allioux M."/>
            <person name="Jebbar M."/>
            <person name="Slobodkina G."/>
            <person name="Slobodkin A."/>
            <person name="Moalic Y."/>
            <person name="Frolova A."/>
            <person name="Shao Z."/>
            <person name="Alain K."/>
        </authorList>
    </citation>
    <scope>NUCLEOTIDE SEQUENCE [LARGE SCALE GENOMIC DNA]</scope>
    <source>
        <strain evidence="7 8">SU872</strain>
    </source>
</reference>
<dbReference type="Pfam" id="PF03706">
    <property type="entry name" value="LPG_synthase_TM"/>
    <property type="match status" value="1"/>
</dbReference>
<evidence type="ECO:0000313" key="8">
    <source>
        <dbReference type="Proteomes" id="UP000501253"/>
    </source>
</evidence>
<comment type="subcellular location">
    <subcellularLocation>
        <location evidence="1">Cell membrane</location>
        <topology evidence="1">Multi-pass membrane protein</topology>
    </subcellularLocation>
</comment>